<dbReference type="GO" id="GO:0005524">
    <property type="term" value="F:ATP binding"/>
    <property type="evidence" value="ECO:0007669"/>
    <property type="project" value="UniProtKB-KW"/>
</dbReference>
<proteinExistence type="predicted"/>
<evidence type="ECO:0000256" key="5">
    <source>
        <dbReference type="ARBA" id="ARBA00022840"/>
    </source>
</evidence>
<dbReference type="PANTHER" id="PTHR43671:SF13">
    <property type="entry name" value="SERINE_THREONINE-PROTEIN KINASE NEK2"/>
    <property type="match status" value="1"/>
</dbReference>
<keyword evidence="2" id="KW-0808">Transferase</keyword>
<feature type="region of interest" description="Disordered" evidence="6">
    <location>
        <begin position="1"/>
        <end position="73"/>
    </location>
</feature>
<evidence type="ECO:0000256" key="6">
    <source>
        <dbReference type="SAM" id="MobiDB-lite"/>
    </source>
</evidence>
<protein>
    <recommendedName>
        <fullName evidence="1">non-specific serine/threonine protein kinase</fullName>
        <ecNumber evidence="1">2.7.11.1</ecNumber>
    </recommendedName>
</protein>
<feature type="region of interest" description="Disordered" evidence="6">
    <location>
        <begin position="301"/>
        <end position="321"/>
    </location>
</feature>
<feature type="compositionally biased region" description="Polar residues" evidence="6">
    <location>
        <begin position="53"/>
        <end position="64"/>
    </location>
</feature>
<evidence type="ECO:0000256" key="4">
    <source>
        <dbReference type="ARBA" id="ARBA00022777"/>
    </source>
</evidence>
<keyword evidence="5" id="KW-0067">ATP-binding</keyword>
<evidence type="ECO:0000259" key="7">
    <source>
        <dbReference type="PROSITE" id="PS50011"/>
    </source>
</evidence>
<evidence type="ECO:0000313" key="9">
    <source>
        <dbReference type="Proteomes" id="UP000578531"/>
    </source>
</evidence>
<evidence type="ECO:0000256" key="3">
    <source>
        <dbReference type="ARBA" id="ARBA00022741"/>
    </source>
</evidence>
<dbReference type="OrthoDB" id="310217at2759"/>
<reference evidence="8 9" key="1">
    <citation type="journal article" date="2020" name="Genomics">
        <title>Complete, high-quality genomes from long-read metagenomic sequencing of two wolf lichen thalli reveals enigmatic genome architecture.</title>
        <authorList>
            <person name="McKenzie S.K."/>
            <person name="Walston R.F."/>
            <person name="Allen J.L."/>
        </authorList>
    </citation>
    <scope>NUCLEOTIDE SEQUENCE [LARGE SCALE GENOMIC DNA]</scope>
    <source>
        <strain evidence="8">WasteWater2</strain>
    </source>
</reference>
<dbReference type="InterPro" id="IPR050660">
    <property type="entry name" value="NEK_Ser/Thr_kinase"/>
</dbReference>
<keyword evidence="4" id="KW-0418">Kinase</keyword>
<dbReference type="PROSITE" id="PS00108">
    <property type="entry name" value="PROTEIN_KINASE_ST"/>
    <property type="match status" value="1"/>
</dbReference>
<evidence type="ECO:0000313" key="8">
    <source>
        <dbReference type="EMBL" id="KAF6234938.1"/>
    </source>
</evidence>
<evidence type="ECO:0000256" key="2">
    <source>
        <dbReference type="ARBA" id="ARBA00022679"/>
    </source>
</evidence>
<dbReference type="InterPro" id="IPR011009">
    <property type="entry name" value="Kinase-like_dom_sf"/>
</dbReference>
<evidence type="ECO:0000256" key="1">
    <source>
        <dbReference type="ARBA" id="ARBA00012513"/>
    </source>
</evidence>
<feature type="compositionally biased region" description="Basic and acidic residues" evidence="6">
    <location>
        <begin position="454"/>
        <end position="470"/>
    </location>
</feature>
<keyword evidence="9" id="KW-1185">Reference proteome</keyword>
<keyword evidence="3" id="KW-0547">Nucleotide-binding</keyword>
<gene>
    <name evidence="8" type="ORF">HO173_006868</name>
</gene>
<dbReference type="PROSITE" id="PS50011">
    <property type="entry name" value="PROTEIN_KINASE_DOM"/>
    <property type="match status" value="1"/>
</dbReference>
<dbReference type="EC" id="2.7.11.1" evidence="1"/>
<dbReference type="GO" id="GO:0004674">
    <property type="term" value="F:protein serine/threonine kinase activity"/>
    <property type="evidence" value="ECO:0007669"/>
    <property type="project" value="UniProtKB-EC"/>
</dbReference>
<accession>A0A8H6L491</accession>
<feature type="domain" description="Protein kinase" evidence="7">
    <location>
        <begin position="120"/>
        <end position="418"/>
    </location>
</feature>
<dbReference type="InterPro" id="IPR000719">
    <property type="entry name" value="Prot_kinase_dom"/>
</dbReference>
<comment type="caution">
    <text evidence="8">The sequence shown here is derived from an EMBL/GenBank/DDBJ whole genome shotgun (WGS) entry which is preliminary data.</text>
</comment>
<dbReference type="Gene3D" id="1.10.510.10">
    <property type="entry name" value="Transferase(Phosphotransferase) domain 1"/>
    <property type="match status" value="1"/>
</dbReference>
<dbReference type="EMBL" id="JACCJC010000027">
    <property type="protein sequence ID" value="KAF6234938.1"/>
    <property type="molecule type" value="Genomic_DNA"/>
</dbReference>
<dbReference type="SMART" id="SM00220">
    <property type="entry name" value="S_TKc"/>
    <property type="match status" value="1"/>
</dbReference>
<dbReference type="InterPro" id="IPR008271">
    <property type="entry name" value="Ser/Thr_kinase_AS"/>
</dbReference>
<sequence>MGNGLLPEEHGNNGIGPQRTKRPGNRFEPYEAGHVPGQRPLGVSNLGLETPQLPGQSEPNSKTPSEPYDIDEGYDSDQVEAYDVAWHQKAAATAEASDYAKWEPAAAEFIKSYSGLGNGWVGKRPLGAGGFGMAGLWEKRDGNGTLIEQMVIKQMGVRKGIWRPEMPMEVKMMRMMKETACPSVVRYIAYRRFLHDQVHRIYMEYCPHGDLRRLYKRYRRFRLYMPEPFLWDAFYHLVEAAVAMRSGPTDGSWGGHEIVHRDIKPGNIFLDTEDRKSGIPFYPKTKLGDWGLARKTYANDPDNPSNLRMAGTPGYKPPEQKDPPLPIFETHPVSILAHTNVWAIGATMFELMTLHRVHGFLLKPQGDIVDEEGIKPSQTDRNPPYSSQLSKLIQDCLRPIPLDRPTVMELRTKINPHRDAIVKLTREREGAETAEPSENERLYYIGNEIKWAKTGDWQPHERDKDSDKSESGFADPDLSPIQYPVFDDPGE</sequence>
<organism evidence="8 9">
    <name type="scientific">Letharia columbiana</name>
    <dbReference type="NCBI Taxonomy" id="112416"/>
    <lineage>
        <taxon>Eukaryota</taxon>
        <taxon>Fungi</taxon>
        <taxon>Dikarya</taxon>
        <taxon>Ascomycota</taxon>
        <taxon>Pezizomycotina</taxon>
        <taxon>Lecanoromycetes</taxon>
        <taxon>OSLEUM clade</taxon>
        <taxon>Lecanoromycetidae</taxon>
        <taxon>Lecanorales</taxon>
        <taxon>Lecanorineae</taxon>
        <taxon>Parmeliaceae</taxon>
        <taxon>Letharia</taxon>
    </lineage>
</organism>
<name>A0A8H6L491_9LECA</name>
<dbReference type="PANTHER" id="PTHR43671">
    <property type="entry name" value="SERINE/THREONINE-PROTEIN KINASE NEK"/>
    <property type="match status" value="1"/>
</dbReference>
<dbReference type="AlphaFoldDB" id="A0A8H6L491"/>
<dbReference type="GeneID" id="59288526"/>
<dbReference type="Pfam" id="PF00069">
    <property type="entry name" value="Pkinase"/>
    <property type="match status" value="1"/>
</dbReference>
<feature type="region of interest" description="Disordered" evidence="6">
    <location>
        <begin position="454"/>
        <end position="491"/>
    </location>
</feature>
<dbReference type="Proteomes" id="UP000578531">
    <property type="component" value="Unassembled WGS sequence"/>
</dbReference>
<dbReference type="RefSeq" id="XP_037164319.1">
    <property type="nucleotide sequence ID" value="XM_037308774.1"/>
</dbReference>
<dbReference type="SUPFAM" id="SSF56112">
    <property type="entry name" value="Protein kinase-like (PK-like)"/>
    <property type="match status" value="1"/>
</dbReference>